<dbReference type="Pfam" id="PF02518">
    <property type="entry name" value="HATPase_c"/>
    <property type="match status" value="1"/>
</dbReference>
<dbReference type="Proteomes" id="UP001595814">
    <property type="component" value="Unassembled WGS sequence"/>
</dbReference>
<sequence>MVPNTIVTEYEHQLVRDPRKMTSQEMAKCQRGDFFDIAHTPFLILDDNLVVKDINQIGLILLQAKREDVVGKNTFSAFPTRHKEVRESAYRKVLKTGIPINIDGLKIKTKTKTYTVTLRVFRLEEGLGIAAQDTTELFKTIEDLRKTENALKKANKNITIRNEELEEFSYVAAHDLKAPMTNFGALLHLLKEDDKLNLEGHPIFQKLEEVSGLMNRRLNALNQVISLKSNLGKQPEELCFYKTLEEIKSELSISISRSNCLILFDFEKCPTIYIDRLQLHSILQNMIMNAIKYRHPDRNPIIKITTKIKKGKVLLTVKDNGIGFKDDFGTDKVFGLFKRMHTHVEGQGVGLYIVKSIAQSRGGKVKVKTELNKGTEFKIYL</sequence>
<keyword evidence="8" id="KW-0067">ATP-binding</keyword>
<evidence type="ECO:0000259" key="7">
    <source>
        <dbReference type="PROSITE" id="PS50109"/>
    </source>
</evidence>
<keyword evidence="5" id="KW-0418">Kinase</keyword>
<comment type="catalytic activity">
    <reaction evidence="1">
        <text>ATP + protein L-histidine = ADP + protein N-phospho-L-histidine.</text>
        <dbReference type="EC" id="2.7.13.3"/>
    </reaction>
</comment>
<dbReference type="InterPro" id="IPR005467">
    <property type="entry name" value="His_kinase_dom"/>
</dbReference>
<dbReference type="SUPFAM" id="SSF55785">
    <property type="entry name" value="PYP-like sensor domain (PAS domain)"/>
    <property type="match status" value="1"/>
</dbReference>
<keyword evidence="3" id="KW-0597">Phosphoprotein</keyword>
<proteinExistence type="predicted"/>
<dbReference type="InterPro" id="IPR036890">
    <property type="entry name" value="HATPase_C_sf"/>
</dbReference>
<dbReference type="PANTHER" id="PTHR43304:SF1">
    <property type="entry name" value="PAC DOMAIN-CONTAINING PROTEIN"/>
    <property type="match status" value="1"/>
</dbReference>
<dbReference type="RefSeq" id="WP_192461924.1">
    <property type="nucleotide sequence ID" value="NZ_JACYFJ010000002.1"/>
</dbReference>
<dbReference type="CDD" id="cd00082">
    <property type="entry name" value="HisKA"/>
    <property type="match status" value="1"/>
</dbReference>
<evidence type="ECO:0000256" key="2">
    <source>
        <dbReference type="ARBA" id="ARBA00012438"/>
    </source>
</evidence>
<feature type="domain" description="Histidine kinase" evidence="7">
    <location>
        <begin position="171"/>
        <end position="381"/>
    </location>
</feature>
<protein>
    <recommendedName>
        <fullName evidence="2">histidine kinase</fullName>
        <ecNumber evidence="2">2.7.13.3</ecNumber>
    </recommendedName>
</protein>
<comment type="caution">
    <text evidence="8">The sequence shown here is derived from an EMBL/GenBank/DDBJ whole genome shotgun (WGS) entry which is preliminary data.</text>
</comment>
<dbReference type="InterPro" id="IPR052162">
    <property type="entry name" value="Sensor_kinase/Photoreceptor"/>
</dbReference>
<keyword evidence="9" id="KW-1185">Reference proteome</keyword>
<keyword evidence="8" id="KW-0547">Nucleotide-binding</keyword>
<dbReference type="SMART" id="SM00387">
    <property type="entry name" value="HATPase_c"/>
    <property type="match status" value="1"/>
</dbReference>
<dbReference type="InterPro" id="IPR003594">
    <property type="entry name" value="HATPase_dom"/>
</dbReference>
<evidence type="ECO:0000256" key="5">
    <source>
        <dbReference type="ARBA" id="ARBA00022777"/>
    </source>
</evidence>
<dbReference type="SUPFAM" id="SSF55874">
    <property type="entry name" value="ATPase domain of HSP90 chaperone/DNA topoisomerase II/histidine kinase"/>
    <property type="match status" value="1"/>
</dbReference>
<dbReference type="GO" id="GO:0005524">
    <property type="term" value="F:ATP binding"/>
    <property type="evidence" value="ECO:0007669"/>
    <property type="project" value="UniProtKB-KW"/>
</dbReference>
<evidence type="ECO:0000256" key="4">
    <source>
        <dbReference type="ARBA" id="ARBA00022679"/>
    </source>
</evidence>
<dbReference type="InterPro" id="IPR003661">
    <property type="entry name" value="HisK_dim/P_dom"/>
</dbReference>
<dbReference type="EMBL" id="JBHSAW010000010">
    <property type="protein sequence ID" value="MFC4097223.1"/>
    <property type="molecule type" value="Genomic_DNA"/>
</dbReference>
<keyword evidence="6" id="KW-0175">Coiled coil</keyword>
<name>A0ABV8JXB7_9FLAO</name>
<evidence type="ECO:0000256" key="6">
    <source>
        <dbReference type="SAM" id="Coils"/>
    </source>
</evidence>
<dbReference type="Gene3D" id="3.30.565.10">
    <property type="entry name" value="Histidine kinase-like ATPase, C-terminal domain"/>
    <property type="match status" value="1"/>
</dbReference>
<dbReference type="Gene3D" id="3.30.450.20">
    <property type="entry name" value="PAS domain"/>
    <property type="match status" value="1"/>
</dbReference>
<dbReference type="PANTHER" id="PTHR43304">
    <property type="entry name" value="PHYTOCHROME-LIKE PROTEIN CPH1"/>
    <property type="match status" value="1"/>
</dbReference>
<dbReference type="Gene3D" id="1.10.287.130">
    <property type="match status" value="1"/>
</dbReference>
<evidence type="ECO:0000256" key="1">
    <source>
        <dbReference type="ARBA" id="ARBA00000085"/>
    </source>
</evidence>
<keyword evidence="4" id="KW-0808">Transferase</keyword>
<gene>
    <name evidence="8" type="ORF">ACFOUT_15130</name>
</gene>
<evidence type="ECO:0000313" key="9">
    <source>
        <dbReference type="Proteomes" id="UP001595814"/>
    </source>
</evidence>
<dbReference type="PRINTS" id="PR00344">
    <property type="entry name" value="BCTRLSENSOR"/>
</dbReference>
<organism evidence="8 9">
    <name type="scientific">Euzebyella saccharophila</name>
    <dbReference type="NCBI Taxonomy" id="679664"/>
    <lineage>
        <taxon>Bacteria</taxon>
        <taxon>Pseudomonadati</taxon>
        <taxon>Bacteroidota</taxon>
        <taxon>Flavobacteriia</taxon>
        <taxon>Flavobacteriales</taxon>
        <taxon>Flavobacteriaceae</taxon>
        <taxon>Euzebyella</taxon>
    </lineage>
</organism>
<dbReference type="EC" id="2.7.13.3" evidence="2"/>
<dbReference type="PROSITE" id="PS50109">
    <property type="entry name" value="HIS_KIN"/>
    <property type="match status" value="1"/>
</dbReference>
<dbReference type="InterPro" id="IPR004358">
    <property type="entry name" value="Sig_transdc_His_kin-like_C"/>
</dbReference>
<evidence type="ECO:0000313" key="8">
    <source>
        <dbReference type="EMBL" id="MFC4097223.1"/>
    </source>
</evidence>
<accession>A0ABV8JXB7</accession>
<evidence type="ECO:0000256" key="3">
    <source>
        <dbReference type="ARBA" id="ARBA00022553"/>
    </source>
</evidence>
<dbReference type="InterPro" id="IPR013656">
    <property type="entry name" value="PAS_4"/>
</dbReference>
<dbReference type="Pfam" id="PF08448">
    <property type="entry name" value="PAS_4"/>
    <property type="match status" value="1"/>
</dbReference>
<feature type="coiled-coil region" evidence="6">
    <location>
        <begin position="137"/>
        <end position="164"/>
    </location>
</feature>
<dbReference type="InterPro" id="IPR036097">
    <property type="entry name" value="HisK_dim/P_sf"/>
</dbReference>
<dbReference type="SUPFAM" id="SSF47384">
    <property type="entry name" value="Homodimeric domain of signal transducing histidine kinase"/>
    <property type="match status" value="1"/>
</dbReference>
<reference evidence="9" key="1">
    <citation type="journal article" date="2019" name="Int. J. Syst. Evol. Microbiol.">
        <title>The Global Catalogue of Microorganisms (GCM) 10K type strain sequencing project: providing services to taxonomists for standard genome sequencing and annotation.</title>
        <authorList>
            <consortium name="The Broad Institute Genomics Platform"/>
            <consortium name="The Broad Institute Genome Sequencing Center for Infectious Disease"/>
            <person name="Wu L."/>
            <person name="Ma J."/>
        </authorList>
    </citation>
    <scope>NUCLEOTIDE SEQUENCE [LARGE SCALE GENOMIC DNA]</scope>
    <source>
        <strain evidence="9">CECT 7477</strain>
    </source>
</reference>
<dbReference type="InterPro" id="IPR035965">
    <property type="entry name" value="PAS-like_dom_sf"/>
</dbReference>